<keyword evidence="2" id="KW-1185">Reference proteome</keyword>
<dbReference type="RefSeq" id="WP_342373097.1">
    <property type="nucleotide sequence ID" value="NZ_CP115965.1"/>
</dbReference>
<dbReference type="Pfam" id="PF10604">
    <property type="entry name" value="Polyketide_cyc2"/>
    <property type="match status" value="1"/>
</dbReference>
<reference evidence="1 2" key="1">
    <citation type="journal article" date="2023" name="Environ Microbiome">
        <title>A coral-associated actinobacterium mitigates coral bleaching under heat stress.</title>
        <authorList>
            <person name="Li J."/>
            <person name="Zou Y."/>
            <person name="Li Q."/>
            <person name="Zhang J."/>
            <person name="Bourne D.G."/>
            <person name="Lyu Y."/>
            <person name="Liu C."/>
            <person name="Zhang S."/>
        </authorList>
    </citation>
    <scope>NUCLEOTIDE SEQUENCE [LARGE SCALE GENOMIC DNA]</scope>
    <source>
        <strain evidence="1 2">SCSIO 13291</strain>
    </source>
</reference>
<protein>
    <submittedName>
        <fullName evidence="1">SRPBCC family protein</fullName>
    </submittedName>
</protein>
<proteinExistence type="predicted"/>
<sequence>MILDARGPASPDEVWRRYLTPATWPHWAPHIAATASDTDVLGVGGTGRVYGPGGVSVRFRVDRVDPRLRSWAWTVQVGPVPVRLSHDVLPAPGGGSRATMRAEGVPGLALQPYRPFALAALRGLVTGAVATAAEHVQTHPFVFAPSHVVPGRLVGVTPRTSTIELGPSWLYVAYGPWRLVTPRTNVASTHLTGDYSWLKTAGPAHLSFADHGVSFTPNADAGVCVRFHEPVAVLDPTGVLVHPAATLGVRDPDAFARTLVDEKRGAGG</sequence>
<name>A0ABZ3CB46_9ACTN</name>
<organism evidence="1 2">
    <name type="scientific">Propioniciclava soli</name>
    <dbReference type="NCBI Taxonomy" id="2775081"/>
    <lineage>
        <taxon>Bacteria</taxon>
        <taxon>Bacillati</taxon>
        <taxon>Actinomycetota</taxon>
        <taxon>Actinomycetes</taxon>
        <taxon>Propionibacteriales</taxon>
        <taxon>Propionibacteriaceae</taxon>
        <taxon>Propioniciclava</taxon>
    </lineage>
</organism>
<accession>A0ABZ3CB46</accession>
<dbReference type="Proteomes" id="UP001434337">
    <property type="component" value="Chromosome"/>
</dbReference>
<evidence type="ECO:0000313" key="1">
    <source>
        <dbReference type="EMBL" id="WZW99389.1"/>
    </source>
</evidence>
<evidence type="ECO:0000313" key="2">
    <source>
        <dbReference type="Proteomes" id="UP001434337"/>
    </source>
</evidence>
<dbReference type="InterPro" id="IPR023393">
    <property type="entry name" value="START-like_dom_sf"/>
</dbReference>
<gene>
    <name evidence="1" type="ORF">PCC79_04090</name>
</gene>
<dbReference type="SUPFAM" id="SSF55961">
    <property type="entry name" value="Bet v1-like"/>
    <property type="match status" value="1"/>
</dbReference>
<dbReference type="InterPro" id="IPR019587">
    <property type="entry name" value="Polyketide_cyclase/dehydratase"/>
</dbReference>
<dbReference type="EMBL" id="CP115965">
    <property type="protein sequence ID" value="WZW99389.1"/>
    <property type="molecule type" value="Genomic_DNA"/>
</dbReference>
<dbReference type="Gene3D" id="3.30.530.20">
    <property type="match status" value="1"/>
</dbReference>